<dbReference type="EC" id="2.7.13.3" evidence="3"/>
<keyword evidence="7 14" id="KW-0812">Transmembrane</keyword>
<keyword evidence="8" id="KW-0547">Nucleotide-binding</keyword>
<dbReference type="InterPro" id="IPR004358">
    <property type="entry name" value="Sig_transdc_His_kin-like_C"/>
</dbReference>
<evidence type="ECO:0000256" key="8">
    <source>
        <dbReference type="ARBA" id="ARBA00022741"/>
    </source>
</evidence>
<dbReference type="InterPro" id="IPR036097">
    <property type="entry name" value="HisK_dim/P_sf"/>
</dbReference>
<evidence type="ECO:0000256" key="7">
    <source>
        <dbReference type="ARBA" id="ARBA00022692"/>
    </source>
</evidence>
<organism evidence="17 18">
    <name type="scientific">Paenibacillus aceris</name>
    <dbReference type="NCBI Taxonomy" id="869555"/>
    <lineage>
        <taxon>Bacteria</taxon>
        <taxon>Bacillati</taxon>
        <taxon>Bacillota</taxon>
        <taxon>Bacilli</taxon>
        <taxon>Bacillales</taxon>
        <taxon>Paenibacillaceae</taxon>
        <taxon>Paenibacillus</taxon>
    </lineage>
</organism>
<reference evidence="17 18" key="1">
    <citation type="submission" date="2021-03" db="EMBL/GenBank/DDBJ databases">
        <title>Genomic Encyclopedia of Type Strains, Phase IV (KMG-IV): sequencing the most valuable type-strain genomes for metagenomic binning, comparative biology and taxonomic classification.</title>
        <authorList>
            <person name="Goeker M."/>
        </authorList>
    </citation>
    <scope>NUCLEOTIDE SEQUENCE [LARGE SCALE GENOMIC DNA]</scope>
    <source>
        <strain evidence="17 18">DSM 24950</strain>
    </source>
</reference>
<keyword evidence="11 14" id="KW-1133">Transmembrane helix</keyword>
<dbReference type="InterPro" id="IPR050428">
    <property type="entry name" value="TCS_sensor_his_kinase"/>
</dbReference>
<dbReference type="Pfam" id="PF02518">
    <property type="entry name" value="HATPase_c"/>
    <property type="match status" value="1"/>
</dbReference>
<evidence type="ECO:0000256" key="4">
    <source>
        <dbReference type="ARBA" id="ARBA00022475"/>
    </source>
</evidence>
<name>A0ABS4I1A7_9BACL</name>
<evidence type="ECO:0000256" key="9">
    <source>
        <dbReference type="ARBA" id="ARBA00022777"/>
    </source>
</evidence>
<evidence type="ECO:0000313" key="18">
    <source>
        <dbReference type="Proteomes" id="UP001519344"/>
    </source>
</evidence>
<protein>
    <recommendedName>
        <fullName evidence="3">histidine kinase</fullName>
        <ecNumber evidence="3">2.7.13.3</ecNumber>
    </recommendedName>
</protein>
<evidence type="ECO:0000256" key="11">
    <source>
        <dbReference type="ARBA" id="ARBA00022989"/>
    </source>
</evidence>
<proteinExistence type="predicted"/>
<feature type="domain" description="Histidine kinase" evidence="15">
    <location>
        <begin position="239"/>
        <end position="454"/>
    </location>
</feature>
<sequence length="455" mass="51999">MSLKLKITLGVTVGLMLILFISFTFVYYMFIRVTTKGEADLLKEKARTLLLKDLPNHPEYWRDNSQMEELLIPQEMLRYISPDAKVIYQIYSDENLLRYPVIYVNKDTVIVETASDGIFVFVKMPVFKEGHQIATLEIGRSLRRLDQYANMLISVLLLTSTGTLILALVGGYFYTNVLFRPLHYFASTMQNIEQSGSFRHINLPMKATNDEMMMLGATFNRMIDRLQDMFQKQEQFLADASHELRTPLTIIESYASLLRRWAFHDEKLREEALEAIISESAQLKVLTQNLLSLTDVVRENCEQNVSFDLLPLARQTVASLRITSGRDIEVQLDSDRQELLMAGDSYKIKQLLIILIDNALKYSQQKVVLSISLTEDKWVILKVVDQGIGIAENDIPHLFDRFYRSDKARNRKQGGVGLGLAIALHIVQKHRGTIELQSRLGEGTSAIVKLPVTCQ</sequence>
<dbReference type="GO" id="GO:0016301">
    <property type="term" value="F:kinase activity"/>
    <property type="evidence" value="ECO:0007669"/>
    <property type="project" value="UniProtKB-KW"/>
</dbReference>
<dbReference type="PANTHER" id="PTHR45436">
    <property type="entry name" value="SENSOR HISTIDINE KINASE YKOH"/>
    <property type="match status" value="1"/>
</dbReference>
<dbReference type="SUPFAM" id="SSF47384">
    <property type="entry name" value="Homodimeric domain of signal transducing histidine kinase"/>
    <property type="match status" value="1"/>
</dbReference>
<dbReference type="PRINTS" id="PR00344">
    <property type="entry name" value="BCTRLSENSOR"/>
</dbReference>
<dbReference type="Gene3D" id="6.10.340.10">
    <property type="match status" value="1"/>
</dbReference>
<dbReference type="RefSeq" id="WP_167052877.1">
    <property type="nucleotide sequence ID" value="NZ_JAAOZR010000005.1"/>
</dbReference>
<evidence type="ECO:0000313" key="17">
    <source>
        <dbReference type="EMBL" id="MBP1964702.1"/>
    </source>
</evidence>
<dbReference type="CDD" id="cd00075">
    <property type="entry name" value="HATPase"/>
    <property type="match status" value="1"/>
</dbReference>
<dbReference type="InterPro" id="IPR005467">
    <property type="entry name" value="His_kinase_dom"/>
</dbReference>
<evidence type="ECO:0000256" key="2">
    <source>
        <dbReference type="ARBA" id="ARBA00004651"/>
    </source>
</evidence>
<feature type="domain" description="HAMP" evidence="16">
    <location>
        <begin position="176"/>
        <end position="231"/>
    </location>
</feature>
<comment type="caution">
    <text evidence="17">The sequence shown here is derived from an EMBL/GenBank/DDBJ whole genome shotgun (WGS) entry which is preliminary data.</text>
</comment>
<dbReference type="InterPro" id="IPR003660">
    <property type="entry name" value="HAMP_dom"/>
</dbReference>
<feature type="transmembrane region" description="Helical" evidence="14">
    <location>
        <begin position="148"/>
        <end position="174"/>
    </location>
</feature>
<evidence type="ECO:0000256" key="12">
    <source>
        <dbReference type="ARBA" id="ARBA00023012"/>
    </source>
</evidence>
<dbReference type="SUPFAM" id="SSF55874">
    <property type="entry name" value="ATPase domain of HSP90 chaperone/DNA topoisomerase II/histidine kinase"/>
    <property type="match status" value="1"/>
</dbReference>
<dbReference type="Gene3D" id="1.10.287.130">
    <property type="match status" value="1"/>
</dbReference>
<dbReference type="InterPro" id="IPR036890">
    <property type="entry name" value="HATPase_C_sf"/>
</dbReference>
<keyword evidence="18" id="KW-1185">Reference proteome</keyword>
<keyword evidence="6" id="KW-0808">Transferase</keyword>
<evidence type="ECO:0000256" key="14">
    <source>
        <dbReference type="SAM" id="Phobius"/>
    </source>
</evidence>
<evidence type="ECO:0000256" key="10">
    <source>
        <dbReference type="ARBA" id="ARBA00022840"/>
    </source>
</evidence>
<comment type="catalytic activity">
    <reaction evidence="1">
        <text>ATP + protein L-histidine = ADP + protein N-phospho-L-histidine.</text>
        <dbReference type="EC" id="2.7.13.3"/>
    </reaction>
</comment>
<accession>A0ABS4I1A7</accession>
<dbReference type="CDD" id="cd06225">
    <property type="entry name" value="HAMP"/>
    <property type="match status" value="1"/>
</dbReference>
<keyword evidence="13 14" id="KW-0472">Membrane</keyword>
<dbReference type="CDD" id="cd00082">
    <property type="entry name" value="HisKA"/>
    <property type="match status" value="1"/>
</dbReference>
<keyword evidence="4" id="KW-1003">Cell membrane</keyword>
<dbReference type="PROSITE" id="PS50109">
    <property type="entry name" value="HIS_KIN"/>
    <property type="match status" value="1"/>
</dbReference>
<evidence type="ECO:0000256" key="6">
    <source>
        <dbReference type="ARBA" id="ARBA00022679"/>
    </source>
</evidence>
<dbReference type="PROSITE" id="PS50885">
    <property type="entry name" value="HAMP"/>
    <property type="match status" value="1"/>
</dbReference>
<comment type="subcellular location">
    <subcellularLocation>
        <location evidence="2">Cell membrane</location>
        <topology evidence="2">Multi-pass membrane protein</topology>
    </subcellularLocation>
</comment>
<dbReference type="SMART" id="SM00304">
    <property type="entry name" value="HAMP"/>
    <property type="match status" value="1"/>
</dbReference>
<dbReference type="SMART" id="SM00387">
    <property type="entry name" value="HATPase_c"/>
    <property type="match status" value="1"/>
</dbReference>
<keyword evidence="9 17" id="KW-0418">Kinase</keyword>
<evidence type="ECO:0000259" key="16">
    <source>
        <dbReference type="PROSITE" id="PS50885"/>
    </source>
</evidence>
<keyword evidence="12" id="KW-0902">Two-component regulatory system</keyword>
<dbReference type="InterPro" id="IPR003661">
    <property type="entry name" value="HisK_dim/P_dom"/>
</dbReference>
<dbReference type="Proteomes" id="UP001519344">
    <property type="component" value="Unassembled WGS sequence"/>
</dbReference>
<dbReference type="SMART" id="SM00388">
    <property type="entry name" value="HisKA"/>
    <property type="match status" value="1"/>
</dbReference>
<keyword evidence="10" id="KW-0067">ATP-binding</keyword>
<dbReference type="InterPro" id="IPR003594">
    <property type="entry name" value="HATPase_dom"/>
</dbReference>
<dbReference type="Pfam" id="PF00672">
    <property type="entry name" value="HAMP"/>
    <property type="match status" value="1"/>
</dbReference>
<feature type="transmembrane region" description="Helical" evidence="14">
    <location>
        <begin position="6"/>
        <end position="30"/>
    </location>
</feature>
<dbReference type="Pfam" id="PF00512">
    <property type="entry name" value="HisKA"/>
    <property type="match status" value="1"/>
</dbReference>
<evidence type="ECO:0000256" key="13">
    <source>
        <dbReference type="ARBA" id="ARBA00023136"/>
    </source>
</evidence>
<dbReference type="PANTHER" id="PTHR45436:SF5">
    <property type="entry name" value="SENSOR HISTIDINE KINASE TRCS"/>
    <property type="match status" value="1"/>
</dbReference>
<dbReference type="Gene3D" id="3.30.565.10">
    <property type="entry name" value="Histidine kinase-like ATPase, C-terminal domain"/>
    <property type="match status" value="1"/>
</dbReference>
<evidence type="ECO:0000256" key="5">
    <source>
        <dbReference type="ARBA" id="ARBA00022553"/>
    </source>
</evidence>
<gene>
    <name evidence="17" type="ORF">J2Z65_003925</name>
</gene>
<dbReference type="EMBL" id="JAGGKV010000010">
    <property type="protein sequence ID" value="MBP1964702.1"/>
    <property type="molecule type" value="Genomic_DNA"/>
</dbReference>
<evidence type="ECO:0000256" key="3">
    <source>
        <dbReference type="ARBA" id="ARBA00012438"/>
    </source>
</evidence>
<evidence type="ECO:0000259" key="15">
    <source>
        <dbReference type="PROSITE" id="PS50109"/>
    </source>
</evidence>
<keyword evidence="5" id="KW-0597">Phosphoprotein</keyword>
<evidence type="ECO:0000256" key="1">
    <source>
        <dbReference type="ARBA" id="ARBA00000085"/>
    </source>
</evidence>